<evidence type="ECO:0000259" key="5">
    <source>
        <dbReference type="PROSITE" id="PS50931"/>
    </source>
</evidence>
<gene>
    <name evidence="6" type="ORF">ACFPCY_08065</name>
</gene>
<dbReference type="InterPro" id="IPR036390">
    <property type="entry name" value="WH_DNA-bd_sf"/>
</dbReference>
<feature type="domain" description="HTH lysR-type" evidence="5">
    <location>
        <begin position="1"/>
        <end position="58"/>
    </location>
</feature>
<dbReference type="InterPro" id="IPR005119">
    <property type="entry name" value="LysR_subst-bd"/>
</dbReference>
<comment type="caution">
    <text evidence="6">The sequence shown here is derived from an EMBL/GenBank/DDBJ whole genome shotgun (WGS) entry which is preliminary data.</text>
</comment>
<dbReference type="PRINTS" id="PR00039">
    <property type="entry name" value="HTHLYSR"/>
</dbReference>
<dbReference type="PROSITE" id="PS50931">
    <property type="entry name" value="HTH_LYSR"/>
    <property type="match status" value="1"/>
</dbReference>
<dbReference type="CDD" id="cd08414">
    <property type="entry name" value="PBP2_LTTR_aromatics_like"/>
    <property type="match status" value="1"/>
</dbReference>
<dbReference type="RefSeq" id="WP_378253007.1">
    <property type="nucleotide sequence ID" value="NZ_JBHSIT010000002.1"/>
</dbReference>
<evidence type="ECO:0000256" key="1">
    <source>
        <dbReference type="ARBA" id="ARBA00009437"/>
    </source>
</evidence>
<dbReference type="SUPFAM" id="SSF46785">
    <property type="entry name" value="Winged helix' DNA-binding domain"/>
    <property type="match status" value="1"/>
</dbReference>
<evidence type="ECO:0000313" key="6">
    <source>
        <dbReference type="EMBL" id="MFC4907270.1"/>
    </source>
</evidence>
<dbReference type="Proteomes" id="UP001595872">
    <property type="component" value="Unassembled WGS sequence"/>
</dbReference>
<keyword evidence="4" id="KW-0804">Transcription</keyword>
<dbReference type="Gene3D" id="1.10.10.10">
    <property type="entry name" value="Winged helix-like DNA-binding domain superfamily/Winged helix DNA-binding domain"/>
    <property type="match status" value="1"/>
</dbReference>
<dbReference type="InterPro" id="IPR036388">
    <property type="entry name" value="WH-like_DNA-bd_sf"/>
</dbReference>
<evidence type="ECO:0000313" key="7">
    <source>
        <dbReference type="Proteomes" id="UP001595872"/>
    </source>
</evidence>
<keyword evidence="7" id="KW-1185">Reference proteome</keyword>
<dbReference type="InterPro" id="IPR000847">
    <property type="entry name" value="LysR_HTH_N"/>
</dbReference>
<organism evidence="6 7">
    <name type="scientific">Actinomadura gamaensis</name>
    <dbReference type="NCBI Taxonomy" id="1763541"/>
    <lineage>
        <taxon>Bacteria</taxon>
        <taxon>Bacillati</taxon>
        <taxon>Actinomycetota</taxon>
        <taxon>Actinomycetes</taxon>
        <taxon>Streptosporangiales</taxon>
        <taxon>Thermomonosporaceae</taxon>
        <taxon>Actinomadura</taxon>
    </lineage>
</organism>
<keyword evidence="3" id="KW-0238">DNA-binding</keyword>
<evidence type="ECO:0000256" key="2">
    <source>
        <dbReference type="ARBA" id="ARBA00023015"/>
    </source>
</evidence>
<accession>A0ABV9TW86</accession>
<evidence type="ECO:0000256" key="3">
    <source>
        <dbReference type="ARBA" id="ARBA00023125"/>
    </source>
</evidence>
<reference evidence="7" key="1">
    <citation type="journal article" date="2019" name="Int. J. Syst. Evol. Microbiol.">
        <title>The Global Catalogue of Microorganisms (GCM) 10K type strain sequencing project: providing services to taxonomists for standard genome sequencing and annotation.</title>
        <authorList>
            <consortium name="The Broad Institute Genomics Platform"/>
            <consortium name="The Broad Institute Genome Sequencing Center for Infectious Disease"/>
            <person name="Wu L."/>
            <person name="Ma J."/>
        </authorList>
    </citation>
    <scope>NUCLEOTIDE SEQUENCE [LARGE SCALE GENOMIC DNA]</scope>
    <source>
        <strain evidence="7">KLKA75</strain>
    </source>
</reference>
<evidence type="ECO:0000256" key="4">
    <source>
        <dbReference type="ARBA" id="ARBA00023163"/>
    </source>
</evidence>
<dbReference type="Gene3D" id="3.40.190.10">
    <property type="entry name" value="Periplasmic binding protein-like II"/>
    <property type="match status" value="2"/>
</dbReference>
<comment type="similarity">
    <text evidence="1">Belongs to the LysR transcriptional regulatory family.</text>
</comment>
<sequence>MELRHLRYFVAVAEDLHYGRAAARLHLTQPALSQQIKVFERELGVELFARDRRGVALTGAGTALLPAAKDVLARADAAVELARRHGTGEAGRLVVSLTRSAPREVVTEFVEPFRAVHPAVDVRVTSGFTARDEERLRERSLDAAFVRMLDDPRDDLDSLTVGDEPVVAAVPTGDPLARKRRLRRADVTGRPLVWWPREHGPRMWDRMLDEVFGEGVRPEIAHSEPEEEHMLYAVAQGRGISFVTEGKAATLHVPGVAVRRFADPVPTVPITLAWSRDNPNPALRRFVAHISDRVGLPAASSGA</sequence>
<dbReference type="EMBL" id="JBHSIT010000002">
    <property type="protein sequence ID" value="MFC4907270.1"/>
    <property type="molecule type" value="Genomic_DNA"/>
</dbReference>
<dbReference type="PANTHER" id="PTHR30346:SF0">
    <property type="entry name" value="HCA OPERON TRANSCRIPTIONAL ACTIVATOR HCAR"/>
    <property type="match status" value="1"/>
</dbReference>
<protein>
    <submittedName>
        <fullName evidence="6">LysR family transcriptional regulator</fullName>
    </submittedName>
</protein>
<name>A0ABV9TW86_9ACTN</name>
<keyword evidence="2" id="KW-0805">Transcription regulation</keyword>
<dbReference type="Pfam" id="PF03466">
    <property type="entry name" value="LysR_substrate"/>
    <property type="match status" value="1"/>
</dbReference>
<proteinExistence type="inferred from homology"/>
<dbReference type="Pfam" id="PF00126">
    <property type="entry name" value="HTH_1"/>
    <property type="match status" value="1"/>
</dbReference>
<dbReference type="PANTHER" id="PTHR30346">
    <property type="entry name" value="TRANSCRIPTIONAL DUAL REGULATOR HCAR-RELATED"/>
    <property type="match status" value="1"/>
</dbReference>
<dbReference type="SUPFAM" id="SSF53850">
    <property type="entry name" value="Periplasmic binding protein-like II"/>
    <property type="match status" value="1"/>
</dbReference>